<evidence type="ECO:0000313" key="3">
    <source>
        <dbReference type="Proteomes" id="UP000221369"/>
    </source>
</evidence>
<keyword evidence="1" id="KW-0812">Transmembrane</keyword>
<gene>
    <name evidence="2" type="ORF">ATJ78_2386</name>
</gene>
<feature type="transmembrane region" description="Helical" evidence="1">
    <location>
        <begin position="12"/>
        <end position="36"/>
    </location>
</feature>
<dbReference type="AlphaFoldDB" id="A0A2A9DZS2"/>
<name>A0A2A9DZS2_9MICO</name>
<dbReference type="Proteomes" id="UP000221369">
    <property type="component" value="Unassembled WGS sequence"/>
</dbReference>
<keyword evidence="1" id="KW-1133">Transmembrane helix</keyword>
<dbReference type="EMBL" id="PDJE01000001">
    <property type="protein sequence ID" value="PFG31419.1"/>
    <property type="molecule type" value="Genomic_DNA"/>
</dbReference>
<feature type="transmembrane region" description="Helical" evidence="1">
    <location>
        <begin position="48"/>
        <end position="70"/>
    </location>
</feature>
<keyword evidence="3" id="KW-1185">Reference proteome</keyword>
<reference evidence="2 3" key="1">
    <citation type="submission" date="2017-10" db="EMBL/GenBank/DDBJ databases">
        <title>Sequencing the genomes of 1000 actinobacteria strains.</title>
        <authorList>
            <person name="Klenk H.-P."/>
        </authorList>
    </citation>
    <scope>NUCLEOTIDE SEQUENCE [LARGE SCALE GENOMIC DNA]</scope>
    <source>
        <strain evidence="2 3">DSM 21798</strain>
    </source>
</reference>
<proteinExistence type="predicted"/>
<evidence type="ECO:0000256" key="1">
    <source>
        <dbReference type="SAM" id="Phobius"/>
    </source>
</evidence>
<comment type="caution">
    <text evidence="2">The sequence shown here is derived from an EMBL/GenBank/DDBJ whole genome shotgun (WGS) entry which is preliminary data.</text>
</comment>
<accession>A0A2A9DZS2</accession>
<evidence type="ECO:0000313" key="2">
    <source>
        <dbReference type="EMBL" id="PFG31419.1"/>
    </source>
</evidence>
<feature type="transmembrane region" description="Helical" evidence="1">
    <location>
        <begin position="90"/>
        <end position="111"/>
    </location>
</feature>
<keyword evidence="1" id="KW-0472">Membrane</keyword>
<sequence length="115" mass="12250">MRWRDTRDFARLSAIVYGFAGIVVPVLGWLVGLAMLMTSPRWSSREKVVAAGVPTTLTLVAALATAVASATEATPERLAVVVHLPSGYDVAWFGAVVVLIVTASIGLRLMLAIRD</sequence>
<organism evidence="2 3">
    <name type="scientific">Paramicrobacterium agarici</name>
    <dbReference type="NCBI Taxonomy" id="630514"/>
    <lineage>
        <taxon>Bacteria</taxon>
        <taxon>Bacillati</taxon>
        <taxon>Actinomycetota</taxon>
        <taxon>Actinomycetes</taxon>
        <taxon>Micrococcales</taxon>
        <taxon>Microbacteriaceae</taxon>
        <taxon>Paramicrobacterium</taxon>
    </lineage>
</organism>
<protein>
    <submittedName>
        <fullName evidence="2">Uncharacterized protein</fullName>
    </submittedName>
</protein>